<sequence>MNCWKSIYLNREFGTHRLTIFSMLLTLLYFIAFYLVFSMLYPTTKHAIVPILPFLGSLAVLFPIHKLIHWLPLTLAGLKATMKLEKGFVLLPMMRCETCSPISRNLFLIAALAPAVTITTAAIVASVYMPAYVSFFSILAAVNLGFSFSDFLYASQVLRAPKNAYVEDRSEGFHILIKRAS</sequence>
<comment type="caution">
    <text evidence="2">The sequence shown here is derived from an EMBL/GenBank/DDBJ whole genome shotgun (WGS) entry which is preliminary data.</text>
</comment>
<dbReference type="Proteomes" id="UP000447833">
    <property type="component" value="Unassembled WGS sequence"/>
</dbReference>
<proteinExistence type="predicted"/>
<dbReference type="Pfam" id="PF11667">
    <property type="entry name" value="DUF3267"/>
    <property type="match status" value="1"/>
</dbReference>
<evidence type="ECO:0000313" key="3">
    <source>
        <dbReference type="Proteomes" id="UP000447833"/>
    </source>
</evidence>
<evidence type="ECO:0000256" key="1">
    <source>
        <dbReference type="SAM" id="Phobius"/>
    </source>
</evidence>
<feature type="transmembrane region" description="Helical" evidence="1">
    <location>
        <begin position="20"/>
        <end position="41"/>
    </location>
</feature>
<organism evidence="2 3">
    <name type="scientific">Guptibacillus hwajinpoensis</name>
    <dbReference type="NCBI Taxonomy" id="208199"/>
    <lineage>
        <taxon>Bacteria</taxon>
        <taxon>Bacillati</taxon>
        <taxon>Bacillota</taxon>
        <taxon>Bacilli</taxon>
        <taxon>Bacillales</taxon>
        <taxon>Guptibacillaceae</taxon>
        <taxon>Guptibacillus</taxon>
    </lineage>
</organism>
<keyword evidence="1" id="KW-0812">Transmembrane</keyword>
<dbReference type="EMBL" id="WMEY01000010">
    <property type="protein sequence ID" value="MYL65784.1"/>
    <property type="molecule type" value="Genomic_DNA"/>
</dbReference>
<keyword evidence="1" id="KW-1133">Transmembrane helix</keyword>
<protein>
    <recommendedName>
        <fullName evidence="4">DUF3267 domain-containing protein</fullName>
    </recommendedName>
</protein>
<dbReference type="InterPro" id="IPR021683">
    <property type="entry name" value="DUF3267"/>
</dbReference>
<gene>
    <name evidence="2" type="ORF">GLW07_20690</name>
</gene>
<evidence type="ECO:0000313" key="2">
    <source>
        <dbReference type="EMBL" id="MYL65784.1"/>
    </source>
</evidence>
<reference evidence="2 3" key="1">
    <citation type="submission" date="2019-11" db="EMBL/GenBank/DDBJ databases">
        <title>Genome sequences of 17 halophilic strains isolated from different environments.</title>
        <authorList>
            <person name="Furrow R.E."/>
        </authorList>
    </citation>
    <scope>NUCLEOTIDE SEQUENCE [LARGE SCALE GENOMIC DNA]</scope>
    <source>
        <strain evidence="2 3">22506_14_FS</strain>
    </source>
</reference>
<accession>A0A845F4Z2</accession>
<feature type="transmembrane region" description="Helical" evidence="1">
    <location>
        <begin position="105"/>
        <end position="125"/>
    </location>
</feature>
<dbReference type="RefSeq" id="WP_098446432.1">
    <property type="nucleotide sequence ID" value="NZ_WMEY01000010.1"/>
</dbReference>
<evidence type="ECO:0008006" key="4">
    <source>
        <dbReference type="Google" id="ProtNLM"/>
    </source>
</evidence>
<feature type="transmembrane region" description="Helical" evidence="1">
    <location>
        <begin position="131"/>
        <end position="153"/>
    </location>
</feature>
<dbReference type="AlphaFoldDB" id="A0A845F4Z2"/>
<keyword evidence="1" id="KW-0472">Membrane</keyword>
<feature type="transmembrane region" description="Helical" evidence="1">
    <location>
        <begin position="47"/>
        <end position="64"/>
    </location>
</feature>
<name>A0A845F4Z2_9BACL</name>